<feature type="DNA-binding region" description="OmpR/PhoB-type" evidence="6">
    <location>
        <begin position="2"/>
        <end position="102"/>
    </location>
</feature>
<evidence type="ECO:0000256" key="7">
    <source>
        <dbReference type="SAM" id="MobiDB-lite"/>
    </source>
</evidence>
<gene>
    <name evidence="9" type="ORF">ACFO9E_29555</name>
</gene>
<evidence type="ECO:0000256" key="3">
    <source>
        <dbReference type="ARBA" id="ARBA00023015"/>
    </source>
</evidence>
<name>A0ABV9GC93_9ACTN</name>
<evidence type="ECO:0000259" key="8">
    <source>
        <dbReference type="PROSITE" id="PS51755"/>
    </source>
</evidence>
<dbReference type="Pfam" id="PF03704">
    <property type="entry name" value="BTAD"/>
    <property type="match status" value="1"/>
</dbReference>
<proteinExistence type="inferred from homology"/>
<organism evidence="9 10">
    <name type="scientific">Streptomyces maoxianensis</name>
    <dbReference type="NCBI Taxonomy" id="1459942"/>
    <lineage>
        <taxon>Bacteria</taxon>
        <taxon>Bacillati</taxon>
        <taxon>Actinomycetota</taxon>
        <taxon>Actinomycetes</taxon>
        <taxon>Kitasatosporales</taxon>
        <taxon>Streptomycetaceae</taxon>
        <taxon>Streptomyces</taxon>
    </lineage>
</organism>
<dbReference type="SMART" id="SM00028">
    <property type="entry name" value="TPR"/>
    <property type="match status" value="3"/>
</dbReference>
<dbReference type="SMART" id="SM01043">
    <property type="entry name" value="BTAD"/>
    <property type="match status" value="1"/>
</dbReference>
<dbReference type="Gene3D" id="3.40.50.300">
    <property type="entry name" value="P-loop containing nucleotide triphosphate hydrolases"/>
    <property type="match status" value="1"/>
</dbReference>
<dbReference type="RefSeq" id="WP_381201495.1">
    <property type="nucleotide sequence ID" value="NZ_JBHSFE010000028.1"/>
</dbReference>
<feature type="region of interest" description="Disordered" evidence="7">
    <location>
        <begin position="260"/>
        <end position="285"/>
    </location>
</feature>
<dbReference type="SUPFAM" id="SSF48452">
    <property type="entry name" value="TPR-like"/>
    <property type="match status" value="2"/>
</dbReference>
<dbReference type="EMBL" id="JBHSFE010000028">
    <property type="protein sequence ID" value="MFC4611895.1"/>
    <property type="molecule type" value="Genomic_DNA"/>
</dbReference>
<accession>A0ABV9GC93</accession>
<dbReference type="SUPFAM" id="SSF46894">
    <property type="entry name" value="C-terminal effector domain of the bipartite response regulators"/>
    <property type="match status" value="1"/>
</dbReference>
<dbReference type="Pfam" id="PF13191">
    <property type="entry name" value="AAA_16"/>
    <property type="match status" value="1"/>
</dbReference>
<dbReference type="Proteomes" id="UP001595993">
    <property type="component" value="Unassembled WGS sequence"/>
</dbReference>
<dbReference type="Pfam" id="PF13424">
    <property type="entry name" value="TPR_12"/>
    <property type="match status" value="1"/>
</dbReference>
<evidence type="ECO:0000256" key="4">
    <source>
        <dbReference type="ARBA" id="ARBA00023125"/>
    </source>
</evidence>
<dbReference type="Pfam" id="PF00486">
    <property type="entry name" value="Trans_reg_C"/>
    <property type="match status" value="1"/>
</dbReference>
<evidence type="ECO:0000256" key="6">
    <source>
        <dbReference type="PROSITE-ProRule" id="PRU01091"/>
    </source>
</evidence>
<dbReference type="Gene3D" id="1.10.10.10">
    <property type="entry name" value="Winged helix-like DNA-binding domain superfamily/Winged helix DNA-binding domain"/>
    <property type="match status" value="1"/>
</dbReference>
<dbReference type="InterPro" id="IPR027417">
    <property type="entry name" value="P-loop_NTPase"/>
</dbReference>
<dbReference type="InterPro" id="IPR051677">
    <property type="entry name" value="AfsR-DnrI-RedD_regulator"/>
</dbReference>
<dbReference type="CDD" id="cd15831">
    <property type="entry name" value="BTAD"/>
    <property type="match status" value="1"/>
</dbReference>
<comment type="similarity">
    <text evidence="1">Belongs to the AfsR/DnrI/RedD regulatory family.</text>
</comment>
<reference evidence="10" key="1">
    <citation type="journal article" date="2019" name="Int. J. Syst. Evol. Microbiol.">
        <title>The Global Catalogue of Microorganisms (GCM) 10K type strain sequencing project: providing services to taxonomists for standard genome sequencing and annotation.</title>
        <authorList>
            <consortium name="The Broad Institute Genomics Platform"/>
            <consortium name="The Broad Institute Genome Sequencing Center for Infectious Disease"/>
            <person name="Wu L."/>
            <person name="Ma J."/>
        </authorList>
    </citation>
    <scope>NUCLEOTIDE SEQUENCE [LARGE SCALE GENOMIC DNA]</scope>
    <source>
        <strain evidence="10">CGMCC 4.7139</strain>
    </source>
</reference>
<evidence type="ECO:0000256" key="2">
    <source>
        <dbReference type="ARBA" id="ARBA00023012"/>
    </source>
</evidence>
<keyword evidence="2" id="KW-0902">Two-component regulatory system</keyword>
<evidence type="ECO:0000256" key="1">
    <source>
        <dbReference type="ARBA" id="ARBA00005820"/>
    </source>
</evidence>
<dbReference type="InterPro" id="IPR005158">
    <property type="entry name" value="BTAD"/>
</dbReference>
<dbReference type="SUPFAM" id="SSF52540">
    <property type="entry name" value="P-loop containing nucleoside triphosphate hydrolases"/>
    <property type="match status" value="1"/>
</dbReference>
<dbReference type="InterPro" id="IPR011990">
    <property type="entry name" value="TPR-like_helical_dom_sf"/>
</dbReference>
<evidence type="ECO:0000313" key="10">
    <source>
        <dbReference type="Proteomes" id="UP001595993"/>
    </source>
</evidence>
<comment type="caution">
    <text evidence="9">The sequence shown here is derived from an EMBL/GenBank/DDBJ whole genome shotgun (WGS) entry which is preliminary data.</text>
</comment>
<dbReference type="InterPro" id="IPR036388">
    <property type="entry name" value="WH-like_DNA-bd_sf"/>
</dbReference>
<keyword evidence="4 6" id="KW-0238">DNA-binding</keyword>
<keyword evidence="5" id="KW-0804">Transcription</keyword>
<feature type="domain" description="OmpR/PhoB-type" evidence="8">
    <location>
        <begin position="2"/>
        <end position="102"/>
    </location>
</feature>
<dbReference type="SMART" id="SM00862">
    <property type="entry name" value="Trans_reg_C"/>
    <property type="match status" value="1"/>
</dbReference>
<dbReference type="Gene3D" id="1.25.40.10">
    <property type="entry name" value="Tetratricopeptide repeat domain"/>
    <property type="match status" value="3"/>
</dbReference>
<dbReference type="PANTHER" id="PTHR35807">
    <property type="entry name" value="TRANSCRIPTIONAL REGULATOR REDD-RELATED"/>
    <property type="match status" value="1"/>
</dbReference>
<evidence type="ECO:0000313" key="9">
    <source>
        <dbReference type="EMBL" id="MFC4611895.1"/>
    </source>
</evidence>
<dbReference type="PRINTS" id="PR00364">
    <property type="entry name" value="DISEASERSIST"/>
</dbReference>
<dbReference type="InterPro" id="IPR016032">
    <property type="entry name" value="Sig_transdc_resp-reg_C-effctor"/>
</dbReference>
<dbReference type="PROSITE" id="PS51755">
    <property type="entry name" value="OMPR_PHOB"/>
    <property type="match status" value="1"/>
</dbReference>
<protein>
    <submittedName>
        <fullName evidence="9">BTAD domain-containing putative transcriptional regulator</fullName>
    </submittedName>
</protein>
<keyword evidence="3" id="KW-0805">Transcription regulation</keyword>
<evidence type="ECO:0000256" key="5">
    <source>
        <dbReference type="ARBA" id="ARBA00023163"/>
    </source>
</evidence>
<dbReference type="InterPro" id="IPR019734">
    <property type="entry name" value="TPR_rpt"/>
</dbReference>
<keyword evidence="10" id="KW-1185">Reference proteome</keyword>
<dbReference type="InterPro" id="IPR001867">
    <property type="entry name" value="OmpR/PhoB-type_DNA-bd"/>
</dbReference>
<sequence length="977" mass="105236">MDWLRLVGRMRMRFVLLGPPAVHDASGEPRPLNSAKVRALLVALLLRPNRVVSVDELKAALWADEPPASAHASLHNHVTRLRRLLAEDHRLRAAPPGYLLRVEPGELDTEVFERQVRTARTAYARGDWAAVAEAARLGLALWRGSPLAGLYEPDQGAPALVQRLRESRLLMLEWRYDAELQLGRYDGVGPELTALVAEFPLREAFHRQLMLVLHRTGRQAEALAAYQSLRRTLVEELGVDPGPAVQKAYQEVLRTPAAPATAMAATPPPPASQAESRPPRPAQLPPAPAHFIGRVNLLAELRAVLAPAAGDGVSRPVVVSGMAGVGKSALAVRVAHALRDDFPDGQLYVNLRGATPGVTPLDPGSALRALLRDLGVDPRQVPCEEDAAAALLRSTLAPTRTLLVLDDAASAAQVRPLLPAGPGCAVVVTSRSPLTALDGAARFPLAPLSAEDSGMLLRAVSGRGVDEGLERLVERCGRLPLALRVVAARLAARSALTADVLAGLLDAQAGRLDQLDYDDLSVRGSLAVAHDGLDPDAALALRRLGAVDLPEYGVPAVARLMDTDERRAAAALDRLVDVALLEEVSYGRFVPHDLVRDFARELAEGCDDRQQAAERVLVWYAEATRQIGIALLPPGQEAGLRLPAPIGEAAPFSSAEQALAWGDLELPNFLALTERYASQSATALLLARAGFTYLQRRGRLQEMAVLGELALDAARKSGDTAAEAHALTDLAGMNFLSGRTERALTLNESAVAIWRTLGDDRRIQRSLGNRGMLLEGLGRYEEATEALESAIAYARRLGDAHGEAIILSHLGNLHEHTDARAAIACHERSLAAGVRLNSEILRLTAHCNIGYAHLTLGEPAEAARHFDESLTLIGDDGDWHTQSQARIGRVRALRELGRAEDAHRECALLLERAGSRTDTQMQALARHQRGLLVHAEGGEDEARELWESALTALEALDGKHVALMDELRELLGRPATL</sequence>
<dbReference type="InterPro" id="IPR041664">
    <property type="entry name" value="AAA_16"/>
</dbReference>
<dbReference type="PANTHER" id="PTHR35807:SF1">
    <property type="entry name" value="TRANSCRIPTIONAL REGULATOR REDD"/>
    <property type="match status" value="1"/>
</dbReference>